<dbReference type="InterPro" id="IPR006195">
    <property type="entry name" value="aa-tRNA-synth_II"/>
</dbReference>
<keyword evidence="8" id="KW-0175">Coiled coil</keyword>
<evidence type="ECO:0000256" key="8">
    <source>
        <dbReference type="SAM" id="Coils"/>
    </source>
</evidence>
<organism evidence="10 11">
    <name type="scientific">Pisolithus tinctorius Marx 270</name>
    <dbReference type="NCBI Taxonomy" id="870435"/>
    <lineage>
        <taxon>Eukaryota</taxon>
        <taxon>Fungi</taxon>
        <taxon>Dikarya</taxon>
        <taxon>Basidiomycota</taxon>
        <taxon>Agaricomycotina</taxon>
        <taxon>Agaricomycetes</taxon>
        <taxon>Agaricomycetidae</taxon>
        <taxon>Boletales</taxon>
        <taxon>Sclerodermatineae</taxon>
        <taxon>Pisolithaceae</taxon>
        <taxon>Pisolithus</taxon>
    </lineage>
</organism>
<dbReference type="PRINTS" id="PR00981">
    <property type="entry name" value="TRNASYNTHSER"/>
</dbReference>
<dbReference type="InterPro" id="IPR045864">
    <property type="entry name" value="aa-tRNA-synth_II/BPL/LPL"/>
</dbReference>
<reference evidence="11" key="2">
    <citation type="submission" date="2015-01" db="EMBL/GenBank/DDBJ databases">
        <title>Evolutionary Origins and Diversification of the Mycorrhizal Mutualists.</title>
        <authorList>
            <consortium name="DOE Joint Genome Institute"/>
            <consortium name="Mycorrhizal Genomics Consortium"/>
            <person name="Kohler A."/>
            <person name="Kuo A."/>
            <person name="Nagy L.G."/>
            <person name="Floudas D."/>
            <person name="Copeland A."/>
            <person name="Barry K.W."/>
            <person name="Cichocki N."/>
            <person name="Veneault-Fourrey C."/>
            <person name="LaButti K."/>
            <person name="Lindquist E.A."/>
            <person name="Lipzen A."/>
            <person name="Lundell T."/>
            <person name="Morin E."/>
            <person name="Murat C."/>
            <person name="Riley R."/>
            <person name="Ohm R."/>
            <person name="Sun H."/>
            <person name="Tunlid A."/>
            <person name="Henrissat B."/>
            <person name="Grigoriev I.V."/>
            <person name="Hibbett D.S."/>
            <person name="Martin F."/>
        </authorList>
    </citation>
    <scope>NUCLEOTIDE SEQUENCE [LARGE SCALE GENOMIC DNA]</scope>
    <source>
        <strain evidence="11">Marx 270</strain>
    </source>
</reference>
<gene>
    <name evidence="10" type="ORF">M404DRAFT_24031</name>
</gene>
<sequence>MSTILRWTVSKWRCRCLCSAFQPGRRSYSKCVSDTAVLPKPRLDYNAISESVVYKSHNAFNRKYPLPVGALQSIARMYAEQKELSSQLSMKRHLRSTIGDRIRMIKDPTEKQILLGEAKTLKAEITQLEENLAAAEETLLNLALQLPNDTHPDAPIGPEDAATVLSTHGPPPMPASADRDHTEVGRALALFDFESAAVVTGSSWYYLQGEAALLESALTNYAISIALKHGFKFVTTPDVVREDIASRCGFQPRDQQSSSSASQTYFIADSHPELVLSGTAEIPLAGMFANKIFPENTLPMKVVGLGRAFRAEAGSRGADTRGLYRVHQFTKVELFSVCGDDDSERIMEEFRRVQTEIFEGLGIPFRVLDMPTEELGASAFRKYDMEAWMPGRGRWGEISSTSNCTDYQARRLHIRYRRPAAPQASANGPSTYGSSQSATAFAHTLNGTAAAIPRLILALVENGARFNEEGKVVGLDLPVLFRCVLRDAFDLLMAACNKPFGTLGTGGVGVFNIAEINRGPELIKIVVCRADVLYKWNEVPNLLPHYSSNGPPCSVEDR</sequence>
<proteinExistence type="predicted"/>
<dbReference type="InterPro" id="IPR042103">
    <property type="entry name" value="SerRS_1_N_sf"/>
</dbReference>
<dbReference type="OrthoDB" id="10264585at2759"/>
<keyword evidence="4" id="KW-0067">ATP-binding</keyword>
<dbReference type="PANTHER" id="PTHR11778">
    <property type="entry name" value="SERYL-TRNA SYNTHETASE"/>
    <property type="match status" value="1"/>
</dbReference>
<keyword evidence="11" id="KW-1185">Reference proteome</keyword>
<evidence type="ECO:0000256" key="3">
    <source>
        <dbReference type="ARBA" id="ARBA00022741"/>
    </source>
</evidence>
<reference evidence="10 11" key="1">
    <citation type="submission" date="2014-04" db="EMBL/GenBank/DDBJ databases">
        <authorList>
            <consortium name="DOE Joint Genome Institute"/>
            <person name="Kuo A."/>
            <person name="Kohler A."/>
            <person name="Costa M.D."/>
            <person name="Nagy L.G."/>
            <person name="Floudas D."/>
            <person name="Copeland A."/>
            <person name="Barry K.W."/>
            <person name="Cichocki N."/>
            <person name="Veneault-Fourrey C."/>
            <person name="LaButti K."/>
            <person name="Lindquist E.A."/>
            <person name="Lipzen A."/>
            <person name="Lundell T."/>
            <person name="Morin E."/>
            <person name="Murat C."/>
            <person name="Sun H."/>
            <person name="Tunlid A."/>
            <person name="Henrissat B."/>
            <person name="Grigoriev I.V."/>
            <person name="Hibbett D.S."/>
            <person name="Martin F."/>
            <person name="Nordberg H.P."/>
            <person name="Cantor M.N."/>
            <person name="Hua S.X."/>
        </authorList>
    </citation>
    <scope>NUCLEOTIDE SEQUENCE [LARGE SCALE GENOMIC DNA]</scope>
    <source>
        <strain evidence="10 11">Marx 270</strain>
    </source>
</reference>
<dbReference type="InterPro" id="IPR015866">
    <property type="entry name" value="Ser-tRNA-synth_1_N"/>
</dbReference>
<protein>
    <recommendedName>
        <fullName evidence="1">serine--tRNA ligase</fullName>
        <ecNumber evidence="1">6.1.1.11</ecNumber>
    </recommendedName>
    <alternativeName>
        <fullName evidence="6">Seryl-tRNA synthetase</fullName>
    </alternativeName>
    <alternativeName>
        <fullName evidence="7">Seryl-tRNA(Ser) synthetase</fullName>
    </alternativeName>
</protein>
<dbReference type="Pfam" id="PF02403">
    <property type="entry name" value="Seryl_tRNA_N"/>
    <property type="match status" value="1"/>
</dbReference>
<keyword evidence="3" id="KW-0547">Nucleotide-binding</keyword>
<evidence type="ECO:0000256" key="1">
    <source>
        <dbReference type="ARBA" id="ARBA00012840"/>
    </source>
</evidence>
<dbReference type="STRING" id="870435.A0A0C3P1D3"/>
<feature type="domain" description="Aminoacyl-transfer RNA synthetases class-II family profile" evidence="9">
    <location>
        <begin position="228"/>
        <end position="478"/>
    </location>
</feature>
<dbReference type="HOGENOM" id="CLU_023797_4_3_1"/>
<dbReference type="AlphaFoldDB" id="A0A0C3P1D3"/>
<dbReference type="EMBL" id="KN831961">
    <property type="protein sequence ID" value="KIO06860.1"/>
    <property type="molecule type" value="Genomic_DNA"/>
</dbReference>
<dbReference type="GO" id="GO:0006434">
    <property type="term" value="P:seryl-tRNA aminoacylation"/>
    <property type="evidence" value="ECO:0007669"/>
    <property type="project" value="InterPro"/>
</dbReference>
<dbReference type="SUPFAM" id="SSF46589">
    <property type="entry name" value="tRNA-binding arm"/>
    <property type="match status" value="1"/>
</dbReference>
<dbReference type="Gene3D" id="1.10.287.40">
    <property type="entry name" value="Serine-tRNA synthetase, tRNA binding domain"/>
    <property type="match status" value="1"/>
</dbReference>
<accession>A0A0C3P1D3</accession>
<dbReference type="GO" id="GO:0004828">
    <property type="term" value="F:serine-tRNA ligase activity"/>
    <property type="evidence" value="ECO:0007669"/>
    <property type="project" value="UniProtKB-EC"/>
</dbReference>
<evidence type="ECO:0000256" key="4">
    <source>
        <dbReference type="ARBA" id="ARBA00022840"/>
    </source>
</evidence>
<evidence type="ECO:0000256" key="7">
    <source>
        <dbReference type="ARBA" id="ARBA00034892"/>
    </source>
</evidence>
<dbReference type="GO" id="GO:0005524">
    <property type="term" value="F:ATP binding"/>
    <property type="evidence" value="ECO:0007669"/>
    <property type="project" value="UniProtKB-KW"/>
</dbReference>
<dbReference type="SUPFAM" id="SSF55681">
    <property type="entry name" value="Class II aaRS and biotin synthetases"/>
    <property type="match status" value="1"/>
</dbReference>
<evidence type="ECO:0000256" key="2">
    <source>
        <dbReference type="ARBA" id="ARBA00022598"/>
    </source>
</evidence>
<evidence type="ECO:0000313" key="11">
    <source>
        <dbReference type="Proteomes" id="UP000054217"/>
    </source>
</evidence>
<dbReference type="EC" id="6.1.1.11" evidence="1"/>
<feature type="coiled-coil region" evidence="8">
    <location>
        <begin position="111"/>
        <end position="145"/>
    </location>
</feature>
<dbReference type="InterPro" id="IPR002314">
    <property type="entry name" value="aa-tRNA-synt_IIb"/>
</dbReference>
<dbReference type="PROSITE" id="PS50862">
    <property type="entry name" value="AA_TRNA_LIGASE_II"/>
    <property type="match status" value="1"/>
</dbReference>
<evidence type="ECO:0000256" key="5">
    <source>
        <dbReference type="ARBA" id="ARBA00023146"/>
    </source>
</evidence>
<dbReference type="FunCoup" id="A0A0C3P1D3">
    <property type="interactions" value="311"/>
</dbReference>
<dbReference type="Proteomes" id="UP000054217">
    <property type="component" value="Unassembled WGS sequence"/>
</dbReference>
<dbReference type="NCBIfam" id="TIGR00414">
    <property type="entry name" value="serS"/>
    <property type="match status" value="1"/>
</dbReference>
<name>A0A0C3P1D3_PISTI</name>
<keyword evidence="5" id="KW-0030">Aminoacyl-tRNA synthetase</keyword>
<evidence type="ECO:0000313" key="10">
    <source>
        <dbReference type="EMBL" id="KIO06860.1"/>
    </source>
</evidence>
<evidence type="ECO:0000259" key="9">
    <source>
        <dbReference type="PROSITE" id="PS50862"/>
    </source>
</evidence>
<evidence type="ECO:0000256" key="6">
    <source>
        <dbReference type="ARBA" id="ARBA00031113"/>
    </source>
</evidence>
<dbReference type="InParanoid" id="A0A0C3P1D3"/>
<dbReference type="InterPro" id="IPR002317">
    <property type="entry name" value="Ser-tRNA-ligase_type_1"/>
</dbReference>
<dbReference type="Gene3D" id="3.30.930.10">
    <property type="entry name" value="Bira Bifunctional Protein, Domain 2"/>
    <property type="match status" value="1"/>
</dbReference>
<dbReference type="InterPro" id="IPR010978">
    <property type="entry name" value="tRNA-bd_arm"/>
</dbReference>
<keyword evidence="2" id="KW-0436">Ligase</keyword>
<dbReference type="Pfam" id="PF00587">
    <property type="entry name" value="tRNA-synt_2b"/>
    <property type="match status" value="1"/>
</dbReference>
<dbReference type="UniPathway" id="UPA00906">
    <property type="reaction ID" value="UER00895"/>
</dbReference>